<sequence>MSLCSLCEAALDHCHGTLIVHTDLAVECTEPECDSLDQVRHPRLADCADVIGGCACDPRGIELVIEVVEIREEGHRSLTG</sequence>
<keyword evidence="2" id="KW-1185">Reference proteome</keyword>
<dbReference type="EMBL" id="JAERRJ010000001">
    <property type="protein sequence ID" value="MBL1073514.1"/>
    <property type="molecule type" value="Genomic_DNA"/>
</dbReference>
<proteinExistence type="predicted"/>
<accession>A0ABS1LZ31</accession>
<protein>
    <submittedName>
        <fullName evidence="1">Uncharacterized protein</fullName>
    </submittedName>
</protein>
<evidence type="ECO:0000313" key="1">
    <source>
        <dbReference type="EMBL" id="MBL1073514.1"/>
    </source>
</evidence>
<name>A0ABS1LZ31_9NOCA</name>
<dbReference type="RefSeq" id="WP_201943861.1">
    <property type="nucleotide sequence ID" value="NZ_JAERRJ010000001.1"/>
</dbReference>
<comment type="caution">
    <text evidence="1">The sequence shown here is derived from an EMBL/GenBank/DDBJ whole genome shotgun (WGS) entry which is preliminary data.</text>
</comment>
<evidence type="ECO:0000313" key="2">
    <source>
        <dbReference type="Proteomes" id="UP000602198"/>
    </source>
</evidence>
<gene>
    <name evidence="1" type="ORF">JK358_03825</name>
</gene>
<organism evidence="1 2">
    <name type="scientific">Nocardia acididurans</name>
    <dbReference type="NCBI Taxonomy" id="2802282"/>
    <lineage>
        <taxon>Bacteria</taxon>
        <taxon>Bacillati</taxon>
        <taxon>Actinomycetota</taxon>
        <taxon>Actinomycetes</taxon>
        <taxon>Mycobacteriales</taxon>
        <taxon>Nocardiaceae</taxon>
        <taxon>Nocardia</taxon>
    </lineage>
</organism>
<reference evidence="1 2" key="1">
    <citation type="submission" date="2021-01" db="EMBL/GenBank/DDBJ databases">
        <title>WGS of actinomycetes isolated from Thailand.</title>
        <authorList>
            <person name="Thawai C."/>
        </authorList>
    </citation>
    <scope>NUCLEOTIDE SEQUENCE [LARGE SCALE GENOMIC DNA]</scope>
    <source>
        <strain evidence="1 2">LPG 2</strain>
    </source>
</reference>
<dbReference type="Proteomes" id="UP000602198">
    <property type="component" value="Unassembled WGS sequence"/>
</dbReference>